<dbReference type="RefSeq" id="XP_047758522.1">
    <property type="nucleotide sequence ID" value="XM_047902725.1"/>
</dbReference>
<reference evidence="3" key="3">
    <citation type="journal article" date="2022" name="Microb. Genom.">
        <title>A chromosome-scale genome assembly of the tomato pathogen Cladosporium fulvum reveals a compartmentalized genome architecture and the presence of a dispensable chromosome.</title>
        <authorList>
            <person name="Zaccaron A.Z."/>
            <person name="Chen L.H."/>
            <person name="Samaras A."/>
            <person name="Stergiopoulos I."/>
        </authorList>
    </citation>
    <scope>NUCLEOTIDE SEQUENCE</scope>
    <source>
        <strain evidence="3">Race5_Kim</strain>
    </source>
</reference>
<dbReference type="OMA" id="ADPRLEC"/>
<reference evidence="2" key="1">
    <citation type="submission" date="2016-10" db="EMBL/GenBank/DDBJ databases">
        <title>Novel effectors identified in the apoplast of Cladosporium fulvum-infected tomato.</title>
        <authorList>
            <person name="Mesarich C.H."/>
            <person name="de Wit P.J.G.M."/>
        </authorList>
    </citation>
    <scope>NUCLEOTIDE SEQUENCE</scope>
    <source>
        <strain evidence="2">0WU</strain>
    </source>
</reference>
<name>A0A1P8YXR1_PASFU</name>
<protein>
    <submittedName>
        <fullName evidence="2">Uncharacterized protein</fullName>
    </submittedName>
</protein>
<dbReference type="EMBL" id="KX943130">
    <property type="protein sequence ID" value="AQA29301.1"/>
    <property type="molecule type" value="Genomic_DNA"/>
</dbReference>
<evidence type="ECO:0000313" key="4">
    <source>
        <dbReference type="Proteomes" id="UP000756132"/>
    </source>
</evidence>
<evidence type="ECO:0000256" key="1">
    <source>
        <dbReference type="SAM" id="SignalP"/>
    </source>
</evidence>
<dbReference type="GeneID" id="71983455"/>
<evidence type="ECO:0000313" key="3">
    <source>
        <dbReference type="EMBL" id="UJO14156.1"/>
    </source>
</evidence>
<dbReference type="OrthoDB" id="5086500at2759"/>
<evidence type="ECO:0000313" key="2">
    <source>
        <dbReference type="EMBL" id="AQA29301.1"/>
    </source>
</evidence>
<dbReference type="KEGG" id="ffu:CLAFUR5_03577"/>
<keyword evidence="1" id="KW-0732">Signal</keyword>
<sequence length="227" mass="23632">MKHFAVVLSASALVTAGVVRRDYGYQFSSALAIGPVADNNFIREAVTTLELPELNSPQTGNLALWPGMGTSGGHLVQGLAISVLDGSAGCPKVKGKWCIVASTLESDQQMGKAVSADPGSSVTFSYKYNDGTFKYDQDILVDGKVVSSLSTDSGKAQGWGTAVECQKAACGKAPAHKYVDTKLVLDKADPGFGDTKGTTGATGELVTADGGKTWTIDTISIESHTYT</sequence>
<organism evidence="2">
    <name type="scientific">Passalora fulva</name>
    <name type="common">Tomato leaf mold</name>
    <name type="synonym">Cladosporium fulvum</name>
    <dbReference type="NCBI Taxonomy" id="5499"/>
    <lineage>
        <taxon>Eukaryota</taxon>
        <taxon>Fungi</taxon>
        <taxon>Dikarya</taxon>
        <taxon>Ascomycota</taxon>
        <taxon>Pezizomycotina</taxon>
        <taxon>Dothideomycetes</taxon>
        <taxon>Dothideomycetidae</taxon>
        <taxon>Mycosphaerellales</taxon>
        <taxon>Mycosphaerellaceae</taxon>
        <taxon>Fulvia</taxon>
    </lineage>
</organism>
<proteinExistence type="predicted"/>
<dbReference type="AlphaFoldDB" id="A0A1P8YXR1"/>
<feature type="signal peptide" evidence="1">
    <location>
        <begin position="1"/>
        <end position="16"/>
    </location>
</feature>
<accession>A0A1P8YXR1</accession>
<dbReference type="EMBL" id="CP090164">
    <property type="protein sequence ID" value="UJO14156.1"/>
    <property type="molecule type" value="Genomic_DNA"/>
</dbReference>
<feature type="chain" id="PRO_5040573455" evidence="1">
    <location>
        <begin position="17"/>
        <end position="227"/>
    </location>
</feature>
<dbReference type="Proteomes" id="UP000756132">
    <property type="component" value="Chromosome 2"/>
</dbReference>
<keyword evidence="4" id="KW-1185">Reference proteome</keyword>
<reference evidence="3" key="2">
    <citation type="submission" date="2021-12" db="EMBL/GenBank/DDBJ databases">
        <authorList>
            <person name="Zaccaron A."/>
            <person name="Stergiopoulos I."/>
        </authorList>
    </citation>
    <scope>NUCLEOTIDE SEQUENCE</scope>
    <source>
        <strain evidence="3">Race5_Kim</strain>
    </source>
</reference>
<gene>
    <name evidence="3" type="ORF">CLAFUR5_03577</name>
</gene>